<dbReference type="Proteomes" id="UP000276309">
    <property type="component" value="Chromosome"/>
</dbReference>
<reference evidence="2 3" key="1">
    <citation type="submission" date="2018-08" db="EMBL/GenBank/DDBJ databases">
        <title>The reduced genetic potential of extracellular carbohydrate catabolism in Euzebyella marina RN62, a Flavobacteriia bacterium isolated from the hadal water.</title>
        <authorList>
            <person name="Xue C."/>
        </authorList>
    </citation>
    <scope>NUCLEOTIDE SEQUENCE [LARGE SCALE GENOMIC DNA]</scope>
    <source>
        <strain evidence="2 3">RN62</strain>
    </source>
</reference>
<evidence type="ECO:0000313" key="3">
    <source>
        <dbReference type="Proteomes" id="UP000276309"/>
    </source>
</evidence>
<organism evidence="2 3">
    <name type="scientific">Euzebyella marina</name>
    <dbReference type="NCBI Taxonomy" id="1761453"/>
    <lineage>
        <taxon>Bacteria</taxon>
        <taxon>Pseudomonadati</taxon>
        <taxon>Bacteroidota</taxon>
        <taxon>Flavobacteriia</taxon>
        <taxon>Flavobacteriales</taxon>
        <taxon>Flavobacteriaceae</taxon>
        <taxon>Euzebyella</taxon>
    </lineage>
</organism>
<gene>
    <name evidence="2" type="ORF">D1013_16615</name>
</gene>
<dbReference type="AlphaFoldDB" id="A0A3G2L9E3"/>
<evidence type="ECO:0008006" key="4">
    <source>
        <dbReference type="Google" id="ProtNLM"/>
    </source>
</evidence>
<name>A0A3G2L9E3_9FLAO</name>
<proteinExistence type="predicted"/>
<dbReference type="RefSeq" id="WP_121849896.1">
    <property type="nucleotide sequence ID" value="NZ_CP032050.1"/>
</dbReference>
<keyword evidence="1" id="KW-0472">Membrane</keyword>
<feature type="transmembrane region" description="Helical" evidence="1">
    <location>
        <begin position="75"/>
        <end position="92"/>
    </location>
</feature>
<protein>
    <recommendedName>
        <fullName evidence="4">DUF3649 domain-containing protein</fullName>
    </recommendedName>
</protein>
<sequence>MPANNKYLNPRLGHRTATITAAIVGGLLVTISVHLALAVWFDKVTVIITSTFSAFILWAILMMIAFMAKNGLKIWGIYLLASSFFGLITYWGL</sequence>
<keyword evidence="3" id="KW-1185">Reference proteome</keyword>
<keyword evidence="1" id="KW-0812">Transmembrane</keyword>
<evidence type="ECO:0000313" key="2">
    <source>
        <dbReference type="EMBL" id="AYN68885.1"/>
    </source>
</evidence>
<dbReference type="KEGG" id="emar:D1013_16615"/>
<evidence type="ECO:0000256" key="1">
    <source>
        <dbReference type="SAM" id="Phobius"/>
    </source>
</evidence>
<keyword evidence="1" id="KW-1133">Transmembrane helix</keyword>
<feature type="transmembrane region" description="Helical" evidence="1">
    <location>
        <begin position="21"/>
        <end position="41"/>
    </location>
</feature>
<accession>A0A3G2L9E3</accession>
<dbReference type="OrthoDB" id="711014at2"/>
<feature type="transmembrane region" description="Helical" evidence="1">
    <location>
        <begin position="47"/>
        <end position="68"/>
    </location>
</feature>
<dbReference type="EMBL" id="CP032050">
    <property type="protein sequence ID" value="AYN68885.1"/>
    <property type="molecule type" value="Genomic_DNA"/>
</dbReference>